<dbReference type="InParanoid" id="Q54Y04"/>
<evidence type="ECO:0000256" key="7">
    <source>
        <dbReference type="SAM" id="MobiDB-lite"/>
    </source>
</evidence>
<dbReference type="Pfam" id="PF03942">
    <property type="entry name" value="DTW"/>
    <property type="match status" value="1"/>
</dbReference>
<dbReference type="Proteomes" id="UP000002195">
    <property type="component" value="Unassembled WGS sequence"/>
</dbReference>
<dbReference type="PANTHER" id="PTHR21392:SF0">
    <property type="entry name" value="TRNA-URIDINE AMINOCARBOXYPROPYLTRANSFERASE 2"/>
    <property type="match status" value="1"/>
</dbReference>
<keyword evidence="3" id="KW-0949">S-adenosyl-L-methionine</keyword>
<dbReference type="HOGENOM" id="CLU_607532_0_0_1"/>
<dbReference type="STRING" id="44689.Q54Y04"/>
<comment type="catalytic activity">
    <reaction evidence="6">
        <text>a uridine in tRNA + S-adenosyl-L-methionine = a 3-[(3S)-3-amino-3-carboxypropyl]uridine in tRNA + S-methyl-5'-thioadenosine + H(+)</text>
        <dbReference type="Rhea" id="RHEA:62432"/>
        <dbReference type="Rhea" id="RHEA-COMP:13339"/>
        <dbReference type="Rhea" id="RHEA-COMP:16092"/>
        <dbReference type="ChEBI" id="CHEBI:15378"/>
        <dbReference type="ChEBI" id="CHEBI:17509"/>
        <dbReference type="ChEBI" id="CHEBI:59789"/>
        <dbReference type="ChEBI" id="CHEBI:65315"/>
        <dbReference type="ChEBI" id="CHEBI:82930"/>
        <dbReference type="EC" id="2.5.1.25"/>
    </reaction>
</comment>
<dbReference type="GO" id="GO:0016432">
    <property type="term" value="F:tRNA-uridine aminocarboxypropyltransferase activity"/>
    <property type="evidence" value="ECO:0007669"/>
    <property type="project" value="UniProtKB-EC"/>
</dbReference>
<evidence type="ECO:0000259" key="8">
    <source>
        <dbReference type="SMART" id="SM01144"/>
    </source>
</evidence>
<name>Q54Y04_DICDI</name>
<dbReference type="EC" id="2.5.1.25" evidence="1"/>
<feature type="compositionally biased region" description="Low complexity" evidence="7">
    <location>
        <begin position="419"/>
        <end position="438"/>
    </location>
</feature>
<dbReference type="GeneID" id="8621603"/>
<dbReference type="AlphaFoldDB" id="Q54Y04"/>
<dbReference type="dictyBase" id="DDB_G0278491"/>
<comment type="caution">
    <text evidence="9">The sequence shown here is derived from an EMBL/GenBank/DDBJ whole genome shotgun (WGS) entry which is preliminary data.</text>
</comment>
<organism evidence="9 10">
    <name type="scientific">Dictyostelium discoideum</name>
    <name type="common">Social amoeba</name>
    <dbReference type="NCBI Taxonomy" id="44689"/>
    <lineage>
        <taxon>Eukaryota</taxon>
        <taxon>Amoebozoa</taxon>
        <taxon>Evosea</taxon>
        <taxon>Eumycetozoa</taxon>
        <taxon>Dictyostelia</taxon>
        <taxon>Dictyosteliales</taxon>
        <taxon>Dictyosteliaceae</taxon>
        <taxon>Dictyostelium</taxon>
    </lineage>
</organism>
<dbReference type="KEGG" id="ddi:DDB_G0278491"/>
<dbReference type="InterPro" id="IPR039262">
    <property type="entry name" value="DTWD2/TAPT"/>
</dbReference>
<evidence type="ECO:0000256" key="5">
    <source>
        <dbReference type="ARBA" id="ARBA00034489"/>
    </source>
</evidence>
<feature type="compositionally biased region" description="Basic and acidic residues" evidence="7">
    <location>
        <begin position="441"/>
        <end position="451"/>
    </location>
</feature>
<evidence type="ECO:0000256" key="2">
    <source>
        <dbReference type="ARBA" id="ARBA00022679"/>
    </source>
</evidence>
<protein>
    <recommendedName>
        <fullName evidence="1">tRNA-uridine aminocarboxypropyltransferase</fullName>
        <ecNumber evidence="1">2.5.1.25</ecNumber>
    </recommendedName>
</protein>
<dbReference type="PaxDb" id="44689-DDB0205489"/>
<reference evidence="9 10" key="1">
    <citation type="journal article" date="2005" name="Nature">
        <title>The genome of the social amoeba Dictyostelium discoideum.</title>
        <authorList>
            <consortium name="The Dictyostelium discoideum Sequencing Consortium"/>
            <person name="Eichinger L."/>
            <person name="Pachebat J.A."/>
            <person name="Glockner G."/>
            <person name="Rajandream M.A."/>
            <person name="Sucgang R."/>
            <person name="Berriman M."/>
            <person name="Song J."/>
            <person name="Olsen R."/>
            <person name="Szafranski K."/>
            <person name="Xu Q."/>
            <person name="Tunggal B."/>
            <person name="Kummerfeld S."/>
            <person name="Madera M."/>
            <person name="Konfortov B.A."/>
            <person name="Rivero F."/>
            <person name="Bankier A.T."/>
            <person name="Lehmann R."/>
            <person name="Hamlin N."/>
            <person name="Davies R."/>
            <person name="Gaudet P."/>
            <person name="Fey P."/>
            <person name="Pilcher K."/>
            <person name="Chen G."/>
            <person name="Saunders D."/>
            <person name="Sodergren E."/>
            <person name="Davis P."/>
            <person name="Kerhornou A."/>
            <person name="Nie X."/>
            <person name="Hall N."/>
            <person name="Anjard C."/>
            <person name="Hemphill L."/>
            <person name="Bason N."/>
            <person name="Farbrother P."/>
            <person name="Desany B."/>
            <person name="Just E."/>
            <person name="Morio T."/>
            <person name="Rost R."/>
            <person name="Churcher C."/>
            <person name="Cooper J."/>
            <person name="Haydock S."/>
            <person name="van Driessche N."/>
            <person name="Cronin A."/>
            <person name="Goodhead I."/>
            <person name="Muzny D."/>
            <person name="Mourier T."/>
            <person name="Pain A."/>
            <person name="Lu M."/>
            <person name="Harper D."/>
            <person name="Lindsay R."/>
            <person name="Hauser H."/>
            <person name="James K."/>
            <person name="Quiles M."/>
            <person name="Madan Babu M."/>
            <person name="Saito T."/>
            <person name="Buchrieser C."/>
            <person name="Wardroper A."/>
            <person name="Felder M."/>
            <person name="Thangavelu M."/>
            <person name="Johnson D."/>
            <person name="Knights A."/>
            <person name="Loulseged H."/>
            <person name="Mungall K."/>
            <person name="Oliver K."/>
            <person name="Price C."/>
            <person name="Quail M.A."/>
            <person name="Urushihara H."/>
            <person name="Hernandez J."/>
            <person name="Rabbinowitsch E."/>
            <person name="Steffen D."/>
            <person name="Sanders M."/>
            <person name="Ma J."/>
            <person name="Kohara Y."/>
            <person name="Sharp S."/>
            <person name="Simmonds M."/>
            <person name="Spiegler S."/>
            <person name="Tivey A."/>
            <person name="Sugano S."/>
            <person name="White B."/>
            <person name="Walker D."/>
            <person name="Woodward J."/>
            <person name="Winckler T."/>
            <person name="Tanaka Y."/>
            <person name="Shaulsky G."/>
            <person name="Schleicher M."/>
            <person name="Weinstock G."/>
            <person name="Rosenthal A."/>
            <person name="Cox E.C."/>
            <person name="Chisholm R.L."/>
            <person name="Gibbs R."/>
            <person name="Loomis W.F."/>
            <person name="Platzer M."/>
            <person name="Kay R.R."/>
            <person name="Williams J."/>
            <person name="Dear P.H."/>
            <person name="Noegel A.A."/>
            <person name="Barrell B."/>
            <person name="Kuspa A."/>
        </authorList>
    </citation>
    <scope>NUCLEOTIDE SEQUENCE [LARGE SCALE GENOMIC DNA]</scope>
    <source>
        <strain evidence="9 10">AX4</strain>
    </source>
</reference>
<dbReference type="OMA" id="YITLFHH"/>
<keyword evidence="2" id="KW-0808">Transferase</keyword>
<feature type="region of interest" description="Disordered" evidence="7">
    <location>
        <begin position="398"/>
        <end position="451"/>
    </location>
</feature>
<evidence type="ECO:0000256" key="3">
    <source>
        <dbReference type="ARBA" id="ARBA00022691"/>
    </source>
</evidence>
<proteinExistence type="inferred from homology"/>
<feature type="domain" description="DTW" evidence="8">
    <location>
        <begin position="83"/>
        <end position="372"/>
    </location>
</feature>
<dbReference type="GO" id="GO:0008033">
    <property type="term" value="P:tRNA processing"/>
    <property type="evidence" value="ECO:0007669"/>
    <property type="project" value="UniProtKB-KW"/>
</dbReference>
<evidence type="ECO:0000256" key="6">
    <source>
        <dbReference type="ARBA" id="ARBA00048718"/>
    </source>
</evidence>
<dbReference type="PANTHER" id="PTHR21392">
    <property type="entry name" value="TRNA-URIDINE AMINOCARBOXYPROPYLTRANSFERASE 2"/>
    <property type="match status" value="1"/>
</dbReference>
<evidence type="ECO:0000313" key="9">
    <source>
        <dbReference type="EMBL" id="EAL68418.1"/>
    </source>
</evidence>
<dbReference type="eggNOG" id="ENOG502SBPJ">
    <property type="taxonomic scope" value="Eukaryota"/>
</dbReference>
<dbReference type="RefSeq" id="XP_642398.1">
    <property type="nucleotide sequence ID" value="XM_637306.1"/>
</dbReference>
<accession>Q54Y04</accession>
<dbReference type="VEuPathDB" id="AmoebaDB:DDB_G0278491"/>
<evidence type="ECO:0000256" key="4">
    <source>
        <dbReference type="ARBA" id="ARBA00022694"/>
    </source>
</evidence>
<keyword evidence="4" id="KW-0819">tRNA processing</keyword>
<evidence type="ECO:0000256" key="1">
    <source>
        <dbReference type="ARBA" id="ARBA00012386"/>
    </source>
</evidence>
<comment type="similarity">
    <text evidence="5">Belongs to the TDD superfamily. DTWD2 family.</text>
</comment>
<keyword evidence="10" id="KW-1185">Reference proteome</keyword>
<evidence type="ECO:0000313" key="10">
    <source>
        <dbReference type="Proteomes" id="UP000002195"/>
    </source>
</evidence>
<sequence>MYSTPPIQNLTSTIQNENENENGNNEIKRKFRKEINNERRLNKMEFKKEFVKPISGENREVNKLIYTQINDGVKERKFSYFKEDLKCNDCWLLLTNCICSKVNKVDLKHEYIFVFHPNEWCRASNTGKLLLLCDKSNFKNRDGGSGSGSGSGGHSTTMSPDYSSSIYNNINNQTFSSSSKIYIMGEKQDEELFFKKLESSSRDSTFVLFPSKDSINIKDVLKSKSIILDNDKLFKKNLNNNEINEKENLNDDDFENDITTITDSIKKINFKDGSDIDKLEKLTIIIADGTWNNAKSLNKRIPKDIKRIHLEFGDLKFKSLFNTIRSQPQVDRISTMEATILSMKSLGESEQVCDSLVESLKLLIDTLIRQNNKQYIVNKKKWVGDQGFLRRNTYGEITTTTTTDNDNGNDNDNRDEENNFNNLDNLDNHFNNNNDNNNPGEIKDPNIDYKQ</sequence>
<dbReference type="EMBL" id="AAFI02000023">
    <property type="protein sequence ID" value="EAL68418.1"/>
    <property type="molecule type" value="Genomic_DNA"/>
</dbReference>
<dbReference type="InterPro" id="IPR005636">
    <property type="entry name" value="DTW"/>
</dbReference>
<gene>
    <name evidence="9" type="ORF">DDB_G0278491</name>
</gene>
<dbReference type="SMART" id="SM01144">
    <property type="entry name" value="DTW"/>
    <property type="match status" value="1"/>
</dbReference>